<accession>A0A0A8ZCL7</accession>
<reference evidence="1" key="2">
    <citation type="journal article" date="2015" name="Data Brief">
        <title>Shoot transcriptome of the giant reed, Arundo donax.</title>
        <authorList>
            <person name="Barrero R.A."/>
            <person name="Guerrero F.D."/>
            <person name="Moolhuijzen P."/>
            <person name="Goolsby J.A."/>
            <person name="Tidwell J."/>
            <person name="Bellgard S.E."/>
            <person name="Bellgard M.I."/>
        </authorList>
    </citation>
    <scope>NUCLEOTIDE SEQUENCE</scope>
    <source>
        <tissue evidence="1">Shoot tissue taken approximately 20 cm above the soil surface</tissue>
    </source>
</reference>
<dbReference type="EMBL" id="GBRH01261339">
    <property type="protein sequence ID" value="JAD36556.1"/>
    <property type="molecule type" value="Transcribed_RNA"/>
</dbReference>
<organism evidence="1">
    <name type="scientific">Arundo donax</name>
    <name type="common">Giant reed</name>
    <name type="synonym">Donax arundinaceus</name>
    <dbReference type="NCBI Taxonomy" id="35708"/>
    <lineage>
        <taxon>Eukaryota</taxon>
        <taxon>Viridiplantae</taxon>
        <taxon>Streptophyta</taxon>
        <taxon>Embryophyta</taxon>
        <taxon>Tracheophyta</taxon>
        <taxon>Spermatophyta</taxon>
        <taxon>Magnoliopsida</taxon>
        <taxon>Liliopsida</taxon>
        <taxon>Poales</taxon>
        <taxon>Poaceae</taxon>
        <taxon>PACMAD clade</taxon>
        <taxon>Arundinoideae</taxon>
        <taxon>Arundineae</taxon>
        <taxon>Arundo</taxon>
    </lineage>
</organism>
<proteinExistence type="predicted"/>
<name>A0A0A8ZCL7_ARUDO</name>
<evidence type="ECO:0000313" key="1">
    <source>
        <dbReference type="EMBL" id="JAD36556.1"/>
    </source>
</evidence>
<dbReference type="AlphaFoldDB" id="A0A0A8ZCL7"/>
<reference evidence="1" key="1">
    <citation type="submission" date="2014-09" db="EMBL/GenBank/DDBJ databases">
        <authorList>
            <person name="Magalhaes I.L.F."/>
            <person name="Oliveira U."/>
            <person name="Santos F.R."/>
            <person name="Vidigal T.H.D.A."/>
            <person name="Brescovit A.D."/>
            <person name="Santos A.J."/>
        </authorList>
    </citation>
    <scope>NUCLEOTIDE SEQUENCE</scope>
    <source>
        <tissue evidence="1">Shoot tissue taken approximately 20 cm above the soil surface</tissue>
    </source>
</reference>
<protein>
    <submittedName>
        <fullName evidence="1">Uncharacterized protein</fullName>
    </submittedName>
</protein>
<sequence>METKNSSTNPVAILPSMLGENFHDNDLQGAASICGEVAVYLRLQSCPIAQPVCASGISFSLEINFITVNFSHSVEIILFSPLGIKESLFSWFISH</sequence>